<evidence type="ECO:0000256" key="1">
    <source>
        <dbReference type="SAM" id="Coils"/>
    </source>
</evidence>
<dbReference type="Gene3D" id="1.20.58.60">
    <property type="match status" value="2"/>
</dbReference>
<organism evidence="2 3">
    <name type="scientific">Phrynosoma platyrhinos</name>
    <name type="common">Desert horned lizard</name>
    <dbReference type="NCBI Taxonomy" id="52577"/>
    <lineage>
        <taxon>Eukaryota</taxon>
        <taxon>Metazoa</taxon>
        <taxon>Chordata</taxon>
        <taxon>Craniata</taxon>
        <taxon>Vertebrata</taxon>
        <taxon>Euteleostomi</taxon>
        <taxon>Lepidosauria</taxon>
        <taxon>Squamata</taxon>
        <taxon>Bifurcata</taxon>
        <taxon>Unidentata</taxon>
        <taxon>Episquamata</taxon>
        <taxon>Toxicofera</taxon>
        <taxon>Iguania</taxon>
        <taxon>Phrynosomatidae</taxon>
        <taxon>Phrynosomatinae</taxon>
        <taxon>Phrynosoma</taxon>
    </lineage>
</organism>
<keyword evidence="3" id="KW-1185">Reference proteome</keyword>
<reference evidence="2 3" key="1">
    <citation type="journal article" date="2022" name="Gigascience">
        <title>A chromosome-level genome assembly and annotation of the desert horned lizard, Phrynosoma platyrhinos, provides insight into chromosomal rearrangements among reptiles.</title>
        <authorList>
            <person name="Koochekian N."/>
            <person name="Ascanio A."/>
            <person name="Farleigh K."/>
            <person name="Card D.C."/>
            <person name="Schield D.R."/>
            <person name="Castoe T.A."/>
            <person name="Jezkova T."/>
        </authorList>
    </citation>
    <scope>NUCLEOTIDE SEQUENCE [LARGE SCALE GENOMIC DNA]</scope>
    <source>
        <strain evidence="2">NK-2021</strain>
    </source>
</reference>
<dbReference type="InterPro" id="IPR018159">
    <property type="entry name" value="Spectrin/alpha-actinin"/>
</dbReference>
<proteinExistence type="predicted"/>
<comment type="caution">
    <text evidence="2">The sequence shown here is derived from an EMBL/GenBank/DDBJ whole genome shotgun (WGS) entry which is preliminary data.</text>
</comment>
<dbReference type="EMBL" id="JAIPUX010000035">
    <property type="protein sequence ID" value="KAH0631078.1"/>
    <property type="molecule type" value="Genomic_DNA"/>
</dbReference>
<sequence>MKNKQTNMLMVDVFLGHHQELLSQQQGVLLATQSAQAFLDTQGHNLAPAEKQRLQGKLEQLKGQYAAALSQSEAQLKQVQALRDELQKFLRDHMEFEAWLGPAEQELEKMHEGDGGLESLRPMLRRQSSFSEDVISHKGDLRFVTMSGQKVLDTEKGAAAAAAAASVAIGPEVSATGALVKSKLDDATKRYGALHSKCTALGSHLNMLLDRSQQFQDVASSLRTWLQESEAAVAKLISEPISSDPAVLQKQLASAKSIVSRFQSLSGRMAEHSDLLQKAIAQSQSAQEGLESLDRSMAEIEGNLQRENAATFSSTSIQEALATNMGPNSARS</sequence>
<dbReference type="Proteomes" id="UP000826234">
    <property type="component" value="Unassembled WGS sequence"/>
</dbReference>
<evidence type="ECO:0000313" key="2">
    <source>
        <dbReference type="EMBL" id="KAH0631078.1"/>
    </source>
</evidence>
<dbReference type="PANTHER" id="PTHR11915">
    <property type="entry name" value="SPECTRIN/FILAMIN RELATED CYTOSKELETAL PROTEIN"/>
    <property type="match status" value="1"/>
</dbReference>
<keyword evidence="1" id="KW-0175">Coiled coil</keyword>
<protein>
    <recommendedName>
        <fullName evidence="4">Dystonin</fullName>
    </recommendedName>
</protein>
<evidence type="ECO:0000313" key="3">
    <source>
        <dbReference type="Proteomes" id="UP000826234"/>
    </source>
</evidence>
<name>A0ABQ7TN22_PHRPL</name>
<gene>
    <name evidence="2" type="ORF">JD844_005167</name>
</gene>
<dbReference type="SMART" id="SM00150">
    <property type="entry name" value="SPEC"/>
    <property type="match status" value="1"/>
</dbReference>
<feature type="coiled-coil region" evidence="1">
    <location>
        <begin position="51"/>
        <end position="92"/>
    </location>
</feature>
<dbReference type="SUPFAM" id="SSF46966">
    <property type="entry name" value="Spectrin repeat"/>
    <property type="match status" value="2"/>
</dbReference>
<accession>A0ABQ7TN22</accession>
<evidence type="ECO:0008006" key="4">
    <source>
        <dbReference type="Google" id="ProtNLM"/>
    </source>
</evidence>